<accession>A0AAN8J4W5</accession>
<evidence type="ECO:0000313" key="3">
    <source>
        <dbReference type="Proteomes" id="UP001347796"/>
    </source>
</evidence>
<sequence>MRYEKGEATGNVCDVKQKKKGRPSQIPSTCTSKSVAEVGLGHVRTRSQTFDKEMCIICQEDKTDNLHNVSTENMGAQLKAIGQQTTNEQLRVRLGNVVVSSDLLTAVAEDMKYHLLCLSHAKREIERAKRQLPKDDIKFTQLVSDVEILDVVETEINKSRHESVLNMNDIEKSYVCLLEANGFTLPGYPRYKAYLKQLILDNIPDVHFTRPLDKTKPEQVLSTKAKESLLAGGLANDPSKLREDVKVLLKAAKILRKDIANAPLWKFQGRFDNYEPTALLQLFCKHAIQGLHDVKTTSRAESMNQSASVLAQHFVCAYKTDRQVTYETKHGNVAFKHRTETPINVGLALDVHKSTRSKCLVEKLGQLDLSVPYKKVMEIETAIANAVLKRMKSTGGVYRPPWLVHDMFVWLALDNIDFLESTPSGMNTLHGTAIDVYQTESDSSSTMPIDIDRSSRSETLEAIVPCETLPCDKPVPTAKKRFCTLNSGTSSTELNTKKDLAWITGCLDFKESEVEVKLVSCPGTWGAFNSLLSPSGPKTNIALVPPLIRSPPTEYDTLYTGLMRARAIATYAMGPESVAVVTLDLQLYDMAMKLWMEREDITKQFLFRPGELHIVFWALAALGKYVEGSGIDQAWVEAGLYSPTTVTQILNGKHMYRALEAHTVTLLALYSMYFRKFLHIHPDEEAFLKETSTCLGEAYKEDINLDPESRHNLGDVVTKTIELFESREIFKKIKQSAGTANKIQRFISNYMKQFETILQFIRATRQRDILLHMQSLEALTKYFFAHDHLNYARLMPLYISTMKETKTNHPEIWAEFEKGNFCVTKGVAGFTSIGPDHGIEQENRELKVIGGIVGITQNEKSLDKYFLIAPELSNLQCEFEKTYYTGNNEKRTQHHELTGGKLSRVTQNAANLSAVFHQHGNPFESADEDEIYNLLTKSVMNETVANDILRRDEIGQQMFEGFVTERLIEGKLSVWEKMTKKKLGTFKSANASTEIRVGDKVVKIKEERGLLQRFIVISRSRPELDLKECIGTYEFGVVPRSLFASDGSLLLAYDKASILHHLEKLNSNAEQAKADRNEATESEPSGNHSIHVPLQVEQTDVETNQPSAYRVIIIDGMAVVNSVPKTDQMKTCQDFADSFLAIVCNIATNYDEVRLVFDRYMKTSLKEQMRTKRTKAKSTYYHVKDTTLIKNNSLKEFLSDIRTKAELTEYLADKVERHSRSSNNRLKKFMVTSGTQTKGNVDIPDSLLTHSQEEADTLLILHAVNAPHDADLVVSSPDTDVLLLLVNVYPHLPVSTVFLTGKGRRKRNISVCNVYNSLGQKRASALLGLHALTGSDVSGRFAGRTKDWCFKAFMSCDKDILDALAMLGNDNDLPSDLCSHLERFVCVPYRSKIHTTVKELRWFLFSNRAAKGENLPPTSGSLDLHIRRAHYIAMIWKKADKNHPCLPAPAEFDWQFDAGSSHYSAVRCLNPPAPEAILHLIKCGCKSGCEGRCSCHKNNIPCTEFCACWVFNCNNKASQSWINEECEDV</sequence>
<dbReference type="Proteomes" id="UP001347796">
    <property type="component" value="Unassembled WGS sequence"/>
</dbReference>
<evidence type="ECO:0008006" key="4">
    <source>
        <dbReference type="Google" id="ProtNLM"/>
    </source>
</evidence>
<dbReference type="PANTHER" id="PTHR47018:SF3">
    <property type="entry name" value="MYCBP-ASSOCIATED PROTEIN"/>
    <property type="match status" value="1"/>
</dbReference>
<gene>
    <name evidence="2" type="ORF">SNE40_020745</name>
</gene>
<protein>
    <recommendedName>
        <fullName evidence="4">Tesmin/TSO1-like CXC domain-containing protein</fullName>
    </recommendedName>
</protein>
<proteinExistence type="predicted"/>
<reference evidence="2 3" key="1">
    <citation type="submission" date="2024-01" db="EMBL/GenBank/DDBJ databases">
        <title>The genome of the rayed Mediterranean limpet Patella caerulea (Linnaeus, 1758).</title>
        <authorList>
            <person name="Anh-Thu Weber A."/>
            <person name="Halstead-Nussloch G."/>
        </authorList>
    </citation>
    <scope>NUCLEOTIDE SEQUENCE [LARGE SCALE GENOMIC DNA]</scope>
    <source>
        <strain evidence="2">AATW-2023a</strain>
        <tissue evidence="2">Whole specimen</tissue>
    </source>
</reference>
<name>A0AAN8J4W5_PATCE</name>
<keyword evidence="3" id="KW-1185">Reference proteome</keyword>
<organism evidence="2 3">
    <name type="scientific">Patella caerulea</name>
    <name type="common">Rayed Mediterranean limpet</name>
    <dbReference type="NCBI Taxonomy" id="87958"/>
    <lineage>
        <taxon>Eukaryota</taxon>
        <taxon>Metazoa</taxon>
        <taxon>Spiralia</taxon>
        <taxon>Lophotrochozoa</taxon>
        <taxon>Mollusca</taxon>
        <taxon>Gastropoda</taxon>
        <taxon>Patellogastropoda</taxon>
        <taxon>Patelloidea</taxon>
        <taxon>Patellidae</taxon>
        <taxon>Patella</taxon>
    </lineage>
</organism>
<dbReference type="EMBL" id="JAZGQO010000015">
    <property type="protein sequence ID" value="KAK6169756.1"/>
    <property type="molecule type" value="Genomic_DNA"/>
</dbReference>
<evidence type="ECO:0000256" key="1">
    <source>
        <dbReference type="SAM" id="MobiDB-lite"/>
    </source>
</evidence>
<comment type="caution">
    <text evidence="2">The sequence shown here is derived from an EMBL/GenBank/DDBJ whole genome shotgun (WGS) entry which is preliminary data.</text>
</comment>
<feature type="region of interest" description="Disordered" evidence="1">
    <location>
        <begin position="1070"/>
        <end position="1089"/>
    </location>
</feature>
<evidence type="ECO:0000313" key="2">
    <source>
        <dbReference type="EMBL" id="KAK6169756.1"/>
    </source>
</evidence>
<dbReference type="PANTHER" id="PTHR47018">
    <property type="entry name" value="CXC DOMAIN-CONTAINING PROTEIN-RELATED"/>
    <property type="match status" value="1"/>
</dbReference>